<dbReference type="InterPro" id="IPR052348">
    <property type="entry name" value="Metallopeptidase_M50B"/>
</dbReference>
<evidence type="ECO:0000256" key="2">
    <source>
        <dbReference type="ARBA" id="ARBA00004651"/>
    </source>
</evidence>
<evidence type="ECO:0000256" key="1">
    <source>
        <dbReference type="ARBA" id="ARBA00001947"/>
    </source>
</evidence>
<organism evidence="15 16">
    <name type="scientific">Candidatus Taylorbacteria bacterium RIFCSPHIGHO2_02_FULL_45_35</name>
    <dbReference type="NCBI Taxonomy" id="1802311"/>
    <lineage>
        <taxon>Bacteria</taxon>
        <taxon>Candidatus Tayloriibacteriota</taxon>
    </lineage>
</organism>
<evidence type="ECO:0000256" key="6">
    <source>
        <dbReference type="ARBA" id="ARBA00022692"/>
    </source>
</evidence>
<dbReference type="Proteomes" id="UP000177943">
    <property type="component" value="Unassembled WGS sequence"/>
</dbReference>
<dbReference type="AlphaFoldDB" id="A0A1G2MPF4"/>
<feature type="transmembrane region" description="Helical" evidence="13">
    <location>
        <begin position="91"/>
        <end position="110"/>
    </location>
</feature>
<feature type="transmembrane region" description="Helical" evidence="13">
    <location>
        <begin position="49"/>
        <end position="71"/>
    </location>
</feature>
<evidence type="ECO:0000259" key="14">
    <source>
        <dbReference type="Pfam" id="PF02163"/>
    </source>
</evidence>
<evidence type="ECO:0000256" key="5">
    <source>
        <dbReference type="ARBA" id="ARBA00022670"/>
    </source>
</evidence>
<reference evidence="15 16" key="1">
    <citation type="journal article" date="2016" name="Nat. Commun.">
        <title>Thousands of microbial genomes shed light on interconnected biogeochemical processes in an aquifer system.</title>
        <authorList>
            <person name="Anantharaman K."/>
            <person name="Brown C.T."/>
            <person name="Hug L.A."/>
            <person name="Sharon I."/>
            <person name="Castelle C.J."/>
            <person name="Probst A.J."/>
            <person name="Thomas B.C."/>
            <person name="Singh A."/>
            <person name="Wilkins M.J."/>
            <person name="Karaoz U."/>
            <person name="Brodie E.L."/>
            <person name="Williams K.H."/>
            <person name="Hubbard S.S."/>
            <person name="Banfield J.F."/>
        </authorList>
    </citation>
    <scope>NUCLEOTIDE SEQUENCE [LARGE SCALE GENOMIC DNA]</scope>
</reference>
<evidence type="ECO:0000256" key="11">
    <source>
        <dbReference type="ARBA" id="ARBA00023049"/>
    </source>
</evidence>
<dbReference type="Pfam" id="PF02163">
    <property type="entry name" value="Peptidase_M50"/>
    <property type="match status" value="1"/>
</dbReference>
<gene>
    <name evidence="15" type="ORF">A3D56_01605</name>
</gene>
<keyword evidence="10 13" id="KW-1133">Transmembrane helix</keyword>
<dbReference type="PANTHER" id="PTHR35864">
    <property type="entry name" value="ZINC METALLOPROTEASE MJ0611-RELATED"/>
    <property type="match status" value="1"/>
</dbReference>
<evidence type="ECO:0000256" key="9">
    <source>
        <dbReference type="ARBA" id="ARBA00022833"/>
    </source>
</evidence>
<evidence type="ECO:0000256" key="10">
    <source>
        <dbReference type="ARBA" id="ARBA00022989"/>
    </source>
</evidence>
<evidence type="ECO:0000256" key="12">
    <source>
        <dbReference type="ARBA" id="ARBA00023136"/>
    </source>
</evidence>
<comment type="subcellular location">
    <subcellularLocation>
        <location evidence="2">Cell membrane</location>
        <topology evidence="2">Multi-pass membrane protein</topology>
    </subcellularLocation>
</comment>
<protein>
    <recommendedName>
        <fullName evidence="14">Peptidase M50 domain-containing protein</fullName>
    </recommendedName>
</protein>
<keyword evidence="12 13" id="KW-0472">Membrane</keyword>
<evidence type="ECO:0000256" key="8">
    <source>
        <dbReference type="ARBA" id="ARBA00022801"/>
    </source>
</evidence>
<dbReference type="GO" id="GO:0046872">
    <property type="term" value="F:metal ion binding"/>
    <property type="evidence" value="ECO:0007669"/>
    <property type="project" value="UniProtKB-KW"/>
</dbReference>
<comment type="caution">
    <text evidence="15">The sequence shown here is derived from an EMBL/GenBank/DDBJ whole genome shotgun (WGS) entry which is preliminary data.</text>
</comment>
<comment type="cofactor">
    <cofactor evidence="1">
        <name>Zn(2+)</name>
        <dbReference type="ChEBI" id="CHEBI:29105"/>
    </cofactor>
</comment>
<feature type="domain" description="Peptidase M50" evidence="14">
    <location>
        <begin position="114"/>
        <end position="184"/>
    </location>
</feature>
<sequence>MAIDVIFQIAVLIMSVVIHEVSHGYVANSLGDPTARLEGRLSLNPIRHLDPFGSILVPIVTSLSGFTFGWAKPVPYNPYNLRNGRRGEVMVALAGPLSNIIIALFFGLLIRFMAAGDFANMGAFGQIAAIITITNLVLAIFNLVPIPPLDGSKILFGILPETQIGPFRAFLERYGFALVLVFIFFLWQFVSPLIGFLFALLTGLHF</sequence>
<keyword evidence="6 13" id="KW-0812">Transmembrane</keyword>
<feature type="transmembrane region" description="Helical" evidence="13">
    <location>
        <begin position="6"/>
        <end position="28"/>
    </location>
</feature>
<name>A0A1G2MPF4_9BACT</name>
<keyword evidence="11" id="KW-0482">Metalloprotease</keyword>
<evidence type="ECO:0000313" key="16">
    <source>
        <dbReference type="Proteomes" id="UP000177943"/>
    </source>
</evidence>
<dbReference type="InterPro" id="IPR044537">
    <property type="entry name" value="Rip2-like"/>
</dbReference>
<keyword evidence="5" id="KW-0645">Protease</keyword>
<dbReference type="PANTHER" id="PTHR35864:SF1">
    <property type="entry name" value="ZINC METALLOPROTEASE YWHC-RELATED"/>
    <property type="match status" value="1"/>
</dbReference>
<dbReference type="GO" id="GO:0006508">
    <property type="term" value="P:proteolysis"/>
    <property type="evidence" value="ECO:0007669"/>
    <property type="project" value="UniProtKB-KW"/>
</dbReference>
<proteinExistence type="inferred from homology"/>
<feature type="transmembrane region" description="Helical" evidence="13">
    <location>
        <begin position="122"/>
        <end position="144"/>
    </location>
</feature>
<evidence type="ECO:0000256" key="7">
    <source>
        <dbReference type="ARBA" id="ARBA00022723"/>
    </source>
</evidence>
<accession>A0A1G2MPF4</accession>
<keyword evidence="7" id="KW-0479">Metal-binding</keyword>
<comment type="similarity">
    <text evidence="3">Belongs to the peptidase M50B family.</text>
</comment>
<dbReference type="CDD" id="cd06158">
    <property type="entry name" value="S2P-M50_like_1"/>
    <property type="match status" value="1"/>
</dbReference>
<keyword evidence="8" id="KW-0378">Hydrolase</keyword>
<dbReference type="GO" id="GO:0008237">
    <property type="term" value="F:metallopeptidase activity"/>
    <property type="evidence" value="ECO:0007669"/>
    <property type="project" value="UniProtKB-KW"/>
</dbReference>
<evidence type="ECO:0000256" key="4">
    <source>
        <dbReference type="ARBA" id="ARBA00022475"/>
    </source>
</evidence>
<dbReference type="GO" id="GO:0005886">
    <property type="term" value="C:plasma membrane"/>
    <property type="evidence" value="ECO:0007669"/>
    <property type="project" value="UniProtKB-SubCell"/>
</dbReference>
<feature type="transmembrane region" description="Helical" evidence="13">
    <location>
        <begin position="176"/>
        <end position="201"/>
    </location>
</feature>
<keyword evidence="9" id="KW-0862">Zinc</keyword>
<keyword evidence="4" id="KW-1003">Cell membrane</keyword>
<evidence type="ECO:0000256" key="3">
    <source>
        <dbReference type="ARBA" id="ARBA00007931"/>
    </source>
</evidence>
<evidence type="ECO:0000313" key="15">
    <source>
        <dbReference type="EMBL" id="OHA25780.1"/>
    </source>
</evidence>
<dbReference type="EMBL" id="MHRP01000044">
    <property type="protein sequence ID" value="OHA25780.1"/>
    <property type="molecule type" value="Genomic_DNA"/>
</dbReference>
<evidence type="ECO:0000256" key="13">
    <source>
        <dbReference type="SAM" id="Phobius"/>
    </source>
</evidence>
<dbReference type="InterPro" id="IPR008915">
    <property type="entry name" value="Peptidase_M50"/>
</dbReference>